<dbReference type="PANTHER" id="PTHR47983">
    <property type="entry name" value="PTO-INTERACTING PROTEIN 1-LIKE"/>
    <property type="match status" value="1"/>
</dbReference>
<reference evidence="7 8" key="1">
    <citation type="submission" date="2024-06" db="EMBL/GenBank/DDBJ databases">
        <title>A chromosome level genome sequence of Diviner's sage (Salvia divinorum).</title>
        <authorList>
            <person name="Ford S.A."/>
            <person name="Ro D.-K."/>
            <person name="Ness R.W."/>
            <person name="Phillips M.A."/>
        </authorList>
    </citation>
    <scope>NUCLEOTIDE SEQUENCE [LARGE SCALE GENOMIC DNA]</scope>
    <source>
        <strain evidence="7">SAF-2024a</strain>
        <tissue evidence="7">Leaf</tissue>
    </source>
</reference>
<dbReference type="Pfam" id="PF07714">
    <property type="entry name" value="PK_Tyr_Ser-Thr"/>
    <property type="match status" value="1"/>
</dbReference>
<dbReference type="InterPro" id="IPR011009">
    <property type="entry name" value="Kinase-like_dom_sf"/>
</dbReference>
<evidence type="ECO:0000259" key="6">
    <source>
        <dbReference type="Pfam" id="PF07714"/>
    </source>
</evidence>
<sequence>MAVSRSWRMILLHEGAYTTFFMNKQDLALSWSQRIQIALGVAKGLCYIHDNIRSNNISICDDETAKIIDPFLWTQRCEAASSVNECHPYPLANRRRSDVYNFGEILLELLTGSKLVDNTRQAEQRQLVSRIVDARLKADHPRRAIKKMAKVAQLCLRDETYKDADSRTSSRAVSWRNQIATLLELKSTDIASYYASKQGS</sequence>
<dbReference type="InterPro" id="IPR001245">
    <property type="entry name" value="Ser-Thr/Tyr_kinase_cat_dom"/>
</dbReference>
<keyword evidence="2" id="KW-0808">Transferase</keyword>
<dbReference type="Proteomes" id="UP001567538">
    <property type="component" value="Unassembled WGS sequence"/>
</dbReference>
<organism evidence="7 8">
    <name type="scientific">Salvia divinorum</name>
    <name type="common">Maria pastora</name>
    <name type="synonym">Diviner's sage</name>
    <dbReference type="NCBI Taxonomy" id="28513"/>
    <lineage>
        <taxon>Eukaryota</taxon>
        <taxon>Viridiplantae</taxon>
        <taxon>Streptophyta</taxon>
        <taxon>Embryophyta</taxon>
        <taxon>Tracheophyta</taxon>
        <taxon>Spermatophyta</taxon>
        <taxon>Magnoliopsida</taxon>
        <taxon>eudicotyledons</taxon>
        <taxon>Gunneridae</taxon>
        <taxon>Pentapetalae</taxon>
        <taxon>asterids</taxon>
        <taxon>lamiids</taxon>
        <taxon>Lamiales</taxon>
        <taxon>Lamiaceae</taxon>
        <taxon>Nepetoideae</taxon>
        <taxon>Mentheae</taxon>
        <taxon>Salviinae</taxon>
        <taxon>Salvia</taxon>
        <taxon>Salvia subgen. Calosphace</taxon>
    </lineage>
</organism>
<comment type="caution">
    <text evidence="7">The sequence shown here is derived from an EMBL/GenBank/DDBJ whole genome shotgun (WGS) entry which is preliminary data.</text>
</comment>
<dbReference type="InterPro" id="IPR052101">
    <property type="entry name" value="Plant_StressResp_Kinase"/>
</dbReference>
<dbReference type="EMBL" id="JBEAFC010000009">
    <property type="protein sequence ID" value="KAL1541998.1"/>
    <property type="molecule type" value="Genomic_DNA"/>
</dbReference>
<keyword evidence="1" id="KW-0597">Phosphoprotein</keyword>
<protein>
    <submittedName>
        <fullName evidence="7">Receptor-like protein kinase</fullName>
    </submittedName>
</protein>
<evidence type="ECO:0000313" key="8">
    <source>
        <dbReference type="Proteomes" id="UP001567538"/>
    </source>
</evidence>
<evidence type="ECO:0000256" key="4">
    <source>
        <dbReference type="ARBA" id="ARBA00022777"/>
    </source>
</evidence>
<feature type="domain" description="Serine-threonine/tyrosine-protein kinase catalytic" evidence="6">
    <location>
        <begin position="21"/>
        <end position="159"/>
    </location>
</feature>
<keyword evidence="3" id="KW-0547">Nucleotide-binding</keyword>
<gene>
    <name evidence="7" type="ORF">AAHA92_26142</name>
</gene>
<keyword evidence="5" id="KW-0067">ATP-binding</keyword>
<evidence type="ECO:0000256" key="5">
    <source>
        <dbReference type="ARBA" id="ARBA00022840"/>
    </source>
</evidence>
<dbReference type="GO" id="GO:0016301">
    <property type="term" value="F:kinase activity"/>
    <property type="evidence" value="ECO:0007669"/>
    <property type="project" value="UniProtKB-KW"/>
</dbReference>
<dbReference type="Gene3D" id="1.10.510.10">
    <property type="entry name" value="Transferase(Phosphotransferase) domain 1"/>
    <property type="match status" value="1"/>
</dbReference>
<evidence type="ECO:0000256" key="2">
    <source>
        <dbReference type="ARBA" id="ARBA00022679"/>
    </source>
</evidence>
<keyword evidence="8" id="KW-1185">Reference proteome</keyword>
<evidence type="ECO:0000256" key="3">
    <source>
        <dbReference type="ARBA" id="ARBA00022741"/>
    </source>
</evidence>
<proteinExistence type="predicted"/>
<name>A0ABD1GG26_SALDI</name>
<evidence type="ECO:0000313" key="7">
    <source>
        <dbReference type="EMBL" id="KAL1541998.1"/>
    </source>
</evidence>
<accession>A0ABD1GG26</accession>
<evidence type="ECO:0000256" key="1">
    <source>
        <dbReference type="ARBA" id="ARBA00022553"/>
    </source>
</evidence>
<dbReference type="SUPFAM" id="SSF56112">
    <property type="entry name" value="Protein kinase-like (PK-like)"/>
    <property type="match status" value="1"/>
</dbReference>
<dbReference type="AlphaFoldDB" id="A0ABD1GG26"/>
<keyword evidence="4" id="KW-0418">Kinase</keyword>
<dbReference type="GO" id="GO:0005524">
    <property type="term" value="F:ATP binding"/>
    <property type="evidence" value="ECO:0007669"/>
    <property type="project" value="UniProtKB-KW"/>
</dbReference>
<dbReference type="PANTHER" id="PTHR47983:SF3">
    <property type="entry name" value="OS05G0135800 PROTEIN"/>
    <property type="match status" value="1"/>
</dbReference>